<feature type="region of interest" description="Disordered" evidence="1">
    <location>
        <begin position="1"/>
        <end position="39"/>
    </location>
</feature>
<dbReference type="EMBL" id="BAAASK010000024">
    <property type="protein sequence ID" value="GAA2696816.1"/>
    <property type="molecule type" value="Genomic_DNA"/>
</dbReference>
<sequence length="101" mass="10294">MTRQPLRADTPRHAPFSPYAALPAHAPRPAHRRTRLSPPTLRVPLLAVRGSPAVAAGSRHAAAAAGSRAAGAARVGAAAPRYAGARDPTRAHPGAGKAPVH</sequence>
<reference evidence="2 3" key="1">
    <citation type="journal article" date="2019" name="Int. J. Syst. Evol. Microbiol.">
        <title>The Global Catalogue of Microorganisms (GCM) 10K type strain sequencing project: providing services to taxonomists for standard genome sequencing and annotation.</title>
        <authorList>
            <consortium name="The Broad Institute Genomics Platform"/>
            <consortium name="The Broad Institute Genome Sequencing Center for Infectious Disease"/>
            <person name="Wu L."/>
            <person name="Ma J."/>
        </authorList>
    </citation>
    <scope>NUCLEOTIDE SEQUENCE [LARGE SCALE GENOMIC DNA]</scope>
    <source>
        <strain evidence="2 3">JCM 4531</strain>
    </source>
</reference>
<protein>
    <submittedName>
        <fullName evidence="2">Uncharacterized protein</fullName>
    </submittedName>
</protein>
<accession>A0ABN3TB96</accession>
<keyword evidence="3" id="KW-1185">Reference proteome</keyword>
<feature type="compositionally biased region" description="Low complexity" evidence="1">
    <location>
        <begin position="62"/>
        <end position="86"/>
    </location>
</feature>
<dbReference type="Proteomes" id="UP001499989">
    <property type="component" value="Unassembled WGS sequence"/>
</dbReference>
<proteinExistence type="predicted"/>
<comment type="caution">
    <text evidence="2">The sequence shown here is derived from an EMBL/GenBank/DDBJ whole genome shotgun (WGS) entry which is preliminary data.</text>
</comment>
<name>A0ABN3TB96_9ACTN</name>
<gene>
    <name evidence="2" type="ORF">GCM10010310_60390</name>
</gene>
<feature type="compositionally biased region" description="Low complexity" evidence="1">
    <location>
        <begin position="18"/>
        <end position="27"/>
    </location>
</feature>
<feature type="region of interest" description="Disordered" evidence="1">
    <location>
        <begin position="62"/>
        <end position="101"/>
    </location>
</feature>
<evidence type="ECO:0000313" key="2">
    <source>
        <dbReference type="EMBL" id="GAA2696816.1"/>
    </source>
</evidence>
<organism evidence="2 3">
    <name type="scientific">Streptomyces violaceolatus</name>
    <dbReference type="NCBI Taxonomy" id="67378"/>
    <lineage>
        <taxon>Bacteria</taxon>
        <taxon>Bacillati</taxon>
        <taxon>Actinomycetota</taxon>
        <taxon>Actinomycetes</taxon>
        <taxon>Kitasatosporales</taxon>
        <taxon>Streptomycetaceae</taxon>
        <taxon>Streptomyces</taxon>
        <taxon>Streptomyces violaceoruber group</taxon>
    </lineage>
</organism>
<evidence type="ECO:0000256" key="1">
    <source>
        <dbReference type="SAM" id="MobiDB-lite"/>
    </source>
</evidence>
<evidence type="ECO:0000313" key="3">
    <source>
        <dbReference type="Proteomes" id="UP001499989"/>
    </source>
</evidence>